<sequence>MANIVSNYNPFAETARRKYKVYKLHYYPGNANAAPHMVLEEIGVEHNLVLVDREVNAQKSSEYLKINPNGRIPTLEDDGLIINEAAAIVLYLLDRHPEAGLAPKFGTDERAKFYQWLFFLTNSLQEELMVWQYPERIGGADLEAIEVIRRGAETRASNFLDVIEDHLKANGPLIMGDKLSAADFYLVMLCRWARPMTKPPRTRPNISRLLDKVIALPSVRRAYAAEGITDEIC</sequence>
<feature type="domain" description="GST C-terminal" evidence="2">
    <location>
        <begin position="106"/>
        <end position="233"/>
    </location>
</feature>
<dbReference type="Proteomes" id="UP000555546">
    <property type="component" value="Unassembled WGS sequence"/>
</dbReference>
<evidence type="ECO:0000313" key="3">
    <source>
        <dbReference type="EMBL" id="MBB5703680.1"/>
    </source>
</evidence>
<gene>
    <name evidence="3" type="ORF">FHS76_003589</name>
</gene>
<dbReference type="EC" id="2.5.1.18" evidence="3"/>
<dbReference type="SFLD" id="SFLDG01150">
    <property type="entry name" value="Main.1:_Beta-like"/>
    <property type="match status" value="1"/>
</dbReference>
<dbReference type="Gene3D" id="1.20.1050.10">
    <property type="match status" value="1"/>
</dbReference>
<dbReference type="CDD" id="cd03188">
    <property type="entry name" value="GST_C_Beta"/>
    <property type="match status" value="1"/>
</dbReference>
<dbReference type="Pfam" id="PF02798">
    <property type="entry name" value="GST_N"/>
    <property type="match status" value="1"/>
</dbReference>
<dbReference type="CDD" id="cd03057">
    <property type="entry name" value="GST_N_Beta"/>
    <property type="match status" value="1"/>
</dbReference>
<dbReference type="InterPro" id="IPR010987">
    <property type="entry name" value="Glutathione-S-Trfase_C-like"/>
</dbReference>
<keyword evidence="3" id="KW-0808">Transferase</keyword>
<dbReference type="InterPro" id="IPR036249">
    <property type="entry name" value="Thioredoxin-like_sf"/>
</dbReference>
<dbReference type="RefSeq" id="WP_328700518.1">
    <property type="nucleotide sequence ID" value="NZ_JACIJG010000016.1"/>
</dbReference>
<dbReference type="EMBL" id="JACIJG010000016">
    <property type="protein sequence ID" value="MBB5703680.1"/>
    <property type="molecule type" value="Genomic_DNA"/>
</dbReference>
<protein>
    <submittedName>
        <fullName evidence="3">Glutathione S-transferase</fullName>
        <ecNumber evidence="3">2.5.1.18</ecNumber>
    </submittedName>
</protein>
<dbReference type="SFLD" id="SFLDS00019">
    <property type="entry name" value="Glutathione_Transferase_(cytos"/>
    <property type="match status" value="1"/>
</dbReference>
<dbReference type="PANTHER" id="PTHR44051">
    <property type="entry name" value="GLUTATHIONE S-TRANSFERASE-RELATED"/>
    <property type="match status" value="1"/>
</dbReference>
<dbReference type="SUPFAM" id="SSF47616">
    <property type="entry name" value="GST C-terminal domain-like"/>
    <property type="match status" value="1"/>
</dbReference>
<dbReference type="GO" id="GO:0004364">
    <property type="term" value="F:glutathione transferase activity"/>
    <property type="evidence" value="ECO:0007669"/>
    <property type="project" value="UniProtKB-EC"/>
</dbReference>
<dbReference type="AlphaFoldDB" id="A0A7W9EP10"/>
<organism evidence="3 4">
    <name type="scientific">Brucella daejeonensis</name>
    <dbReference type="NCBI Taxonomy" id="659015"/>
    <lineage>
        <taxon>Bacteria</taxon>
        <taxon>Pseudomonadati</taxon>
        <taxon>Pseudomonadota</taxon>
        <taxon>Alphaproteobacteria</taxon>
        <taxon>Hyphomicrobiales</taxon>
        <taxon>Brucellaceae</taxon>
        <taxon>Brucella/Ochrobactrum group</taxon>
        <taxon>Brucella</taxon>
    </lineage>
</organism>
<dbReference type="PROSITE" id="PS50405">
    <property type="entry name" value="GST_CTER"/>
    <property type="match status" value="1"/>
</dbReference>
<proteinExistence type="predicted"/>
<dbReference type="Gene3D" id="3.40.30.10">
    <property type="entry name" value="Glutaredoxin"/>
    <property type="match status" value="1"/>
</dbReference>
<dbReference type="SFLD" id="SFLDG00358">
    <property type="entry name" value="Main_(cytGST)"/>
    <property type="match status" value="1"/>
</dbReference>
<dbReference type="SUPFAM" id="SSF52833">
    <property type="entry name" value="Thioredoxin-like"/>
    <property type="match status" value="1"/>
</dbReference>
<evidence type="ECO:0000259" key="2">
    <source>
        <dbReference type="PROSITE" id="PS50405"/>
    </source>
</evidence>
<evidence type="ECO:0000259" key="1">
    <source>
        <dbReference type="PROSITE" id="PS50404"/>
    </source>
</evidence>
<dbReference type="InterPro" id="IPR004045">
    <property type="entry name" value="Glutathione_S-Trfase_N"/>
</dbReference>
<accession>A0A7W9EP10</accession>
<dbReference type="InterPro" id="IPR036282">
    <property type="entry name" value="Glutathione-S-Trfase_C_sf"/>
</dbReference>
<dbReference type="Pfam" id="PF13410">
    <property type="entry name" value="GST_C_2"/>
    <property type="match status" value="1"/>
</dbReference>
<name>A0A7W9EP10_9HYPH</name>
<dbReference type="InterPro" id="IPR040079">
    <property type="entry name" value="Glutathione_S-Trfase"/>
</dbReference>
<comment type="caution">
    <text evidence="3">The sequence shown here is derived from an EMBL/GenBank/DDBJ whole genome shotgun (WGS) entry which is preliminary data.</text>
</comment>
<dbReference type="PANTHER" id="PTHR44051:SF21">
    <property type="entry name" value="GLUTATHIONE S-TRANSFERASE FAMILY PROTEIN"/>
    <property type="match status" value="1"/>
</dbReference>
<dbReference type="PROSITE" id="PS50404">
    <property type="entry name" value="GST_NTER"/>
    <property type="match status" value="1"/>
</dbReference>
<keyword evidence="4" id="KW-1185">Reference proteome</keyword>
<evidence type="ECO:0000313" key="4">
    <source>
        <dbReference type="Proteomes" id="UP000555546"/>
    </source>
</evidence>
<reference evidence="3 4" key="1">
    <citation type="submission" date="2020-08" db="EMBL/GenBank/DDBJ databases">
        <title>Genomic Encyclopedia of Type Strains, Phase IV (KMG-IV): sequencing the most valuable type-strain genomes for metagenomic binning, comparative biology and taxonomic classification.</title>
        <authorList>
            <person name="Goeker M."/>
        </authorList>
    </citation>
    <scope>NUCLEOTIDE SEQUENCE [LARGE SCALE GENOMIC DNA]</scope>
    <source>
        <strain evidence="3 4">DSM 26944</strain>
    </source>
</reference>
<feature type="domain" description="GST N-terminal" evidence="1">
    <location>
        <begin position="20"/>
        <end position="100"/>
    </location>
</feature>